<keyword evidence="3" id="KW-1185">Reference proteome</keyword>
<sequence>SYENFKADIKGYTKNLLVNNENNDEKVEIEQKNKNKSMSINYLSLSKSNNQLQTILDNQKLILSNQKVIMEQLERLKNKTIRITVEDIIQRGIIRTRIVTLLEVNCLPTDPTAVEEIFLKLPQGTASTLSDTKSIKIIESIIKDTYLKSTMPANWENQETFNEEGSGSIAAWIESLELRFRLDNLTKEEHDQGRLIILQLKVGTEGRNVINEAGAKTYATAKEALLERFDGKVSIETAVMKLSMARIDYSIANFGNSLKMMGDLIWETTLNRTSSSRLNVVSQGLVTKLSGHVQRRLMDRLGFYKSLKDLYVDLEFHNQLFVESQGNRRQQFQKKSINRVDSFNGSKGEPLRCHHCNFPGHKKAQCRRFLSGLPKKDYTIQNSSNSQNSFNKLDVPKSTCSIVSPKSSSLLPAIVNLKINGITSKCLIDSGSAISLAHYENMKDIDKESCEFKILGATGTEEVVKSFCNSSIMVGDISVGVPLCLSKSRVVRDKTILGMDFISQLKSTMIMKNGVVLNDHFFPFLEPVSETLSASIDIALERQPVRYLRDTININSVEIPPSAEKKLSNETILKMIEDRFGNEDLVSVFSKDKTDLGHCTITIPYIKFDYSKLKPFRPFCFPGRMMEQAETVIQEMLDSGTIEEGSAKMLHNLIPVRKKDGTIRPTTDMRRSNDAAPYIDYPVHRVDEAIHDAVGGDFYMLCDLVSSYHQFRLHKDNVGDIGIYFNSKTYRYLTLPQGFRLSPQLMQEILDSLAPEGLRWYYDDGILKTVGSLNTHIENVRKVLLMLKKAQLKVSWTKSTLCSDTINYLGHTISKQGFSLSESGSRAIERLKPPSNVNEVRAMLGAVSFYCQFVPEFAKLLSPITRLLKKDVPFSWCNKCQYAFDKLKKGLCSRELLYAEDKNFPLEVYTDACLTGYGGYLAQTVDGKKRVLRYWSKKRTHIKRKRDAMYLEGMAVILFSRRHLNLLIGTRIIWHLDNLPLMKYFSKKLDHHPQLSAWATELAILDIEWKYIPGPSNILADSLSRTCVESDGEEESTSDVDEVSAVCTISKEEVEEKYDMWLRKLKEAQSLEKIVISENRVMLNGLVLGKVKNNLGEKLCPVLPKSLHKEAVQLVHVELGHPGVQRTYLSLLDRFDTEAILNTVREVILQCSVCQISKPSKIDHPKFEAVDIPSRPFTALAGDIWQYRYKNEILSVLNFVDLTSRMWFPFCIPNESSQAIGETMIRELFAKFGFPHTIRFDRQTSLRSTALKSLLSSFGISVEYSSTQHHTGNSIIERAFRTLKQLLKSTYNEYVTSQKSPISEMEYIINNISQIGLKYNSTINTTTGVSPFSVFFMRDSRLASFKPVMDCDNHTSFYSTTSALSTWKRISTDSMENRKEKNGMLANAKVDCPSYSIGDLVLLKNPSTTSKLDTPFVGPFRITCQMDQHLFLKPQENVKGRPRKVHVSQVKPFFKEE</sequence>
<accession>A0AAF5I3C3</accession>
<dbReference type="InterPro" id="IPR041588">
    <property type="entry name" value="Integrase_H2C2"/>
</dbReference>
<dbReference type="GO" id="GO:0042575">
    <property type="term" value="C:DNA polymerase complex"/>
    <property type="evidence" value="ECO:0007669"/>
    <property type="project" value="UniProtKB-ARBA"/>
</dbReference>
<dbReference type="Gene3D" id="3.30.70.270">
    <property type="match status" value="2"/>
</dbReference>
<dbReference type="InterPro" id="IPR036397">
    <property type="entry name" value="RNaseH_sf"/>
</dbReference>
<organism evidence="3 4">
    <name type="scientific">Strongyloides stercoralis</name>
    <name type="common">Threadworm</name>
    <dbReference type="NCBI Taxonomy" id="6248"/>
    <lineage>
        <taxon>Eukaryota</taxon>
        <taxon>Metazoa</taxon>
        <taxon>Ecdysozoa</taxon>
        <taxon>Nematoda</taxon>
        <taxon>Chromadorea</taxon>
        <taxon>Rhabditida</taxon>
        <taxon>Tylenchina</taxon>
        <taxon>Panagrolaimomorpha</taxon>
        <taxon>Strongyloidoidea</taxon>
        <taxon>Strongyloididae</taxon>
        <taxon>Strongyloides</taxon>
    </lineage>
</organism>
<dbReference type="InterPro" id="IPR041577">
    <property type="entry name" value="RT_RNaseH_2"/>
</dbReference>
<dbReference type="InterPro" id="IPR000477">
    <property type="entry name" value="RT_dom"/>
</dbReference>
<protein>
    <recommendedName>
        <fullName evidence="1">RNA-directed DNA polymerase</fullName>
        <ecNumber evidence="1">2.7.7.49</ecNumber>
    </recommendedName>
</protein>
<dbReference type="AlphaFoldDB" id="A0AAF5I3C3"/>
<evidence type="ECO:0000259" key="2">
    <source>
        <dbReference type="PROSITE" id="PS50994"/>
    </source>
</evidence>
<dbReference type="CDD" id="cd01647">
    <property type="entry name" value="RT_LTR"/>
    <property type="match status" value="1"/>
</dbReference>
<dbReference type="InterPro" id="IPR050951">
    <property type="entry name" value="Retrovirus_Pol_polyprotein"/>
</dbReference>
<dbReference type="WBParaSite" id="TCONS_00013690.p1">
    <property type="protein sequence ID" value="TCONS_00013690.p1"/>
    <property type="gene ID" value="XLOC_008537"/>
</dbReference>
<dbReference type="Gene3D" id="3.10.10.10">
    <property type="entry name" value="HIV Type 1 Reverse Transcriptase, subunit A, domain 1"/>
    <property type="match status" value="1"/>
</dbReference>
<dbReference type="EC" id="2.7.7.49" evidence="1"/>
<dbReference type="SUPFAM" id="SSF56672">
    <property type="entry name" value="DNA/RNA polymerases"/>
    <property type="match status" value="1"/>
</dbReference>
<dbReference type="Gene3D" id="1.10.340.70">
    <property type="match status" value="1"/>
</dbReference>
<dbReference type="InterPro" id="IPR043502">
    <property type="entry name" value="DNA/RNA_pol_sf"/>
</dbReference>
<evidence type="ECO:0000256" key="1">
    <source>
        <dbReference type="ARBA" id="ARBA00012493"/>
    </source>
</evidence>
<dbReference type="SUPFAM" id="SSF50630">
    <property type="entry name" value="Acid proteases"/>
    <property type="match status" value="1"/>
</dbReference>
<dbReference type="GO" id="GO:0015074">
    <property type="term" value="P:DNA integration"/>
    <property type="evidence" value="ECO:0007669"/>
    <property type="project" value="InterPro"/>
</dbReference>
<dbReference type="Pfam" id="PF00078">
    <property type="entry name" value="RVT_1"/>
    <property type="match status" value="1"/>
</dbReference>
<dbReference type="Gene3D" id="2.40.70.10">
    <property type="entry name" value="Acid Proteases"/>
    <property type="match status" value="1"/>
</dbReference>
<evidence type="ECO:0000313" key="4">
    <source>
        <dbReference type="WBParaSite" id="TCONS_00013690.p1"/>
    </source>
</evidence>
<dbReference type="FunFam" id="3.30.70.270:FF:000020">
    <property type="entry name" value="Transposon Tf2-6 polyprotein-like Protein"/>
    <property type="match status" value="1"/>
</dbReference>
<dbReference type="Pfam" id="PF00665">
    <property type="entry name" value="rve"/>
    <property type="match status" value="1"/>
</dbReference>
<reference evidence="4" key="1">
    <citation type="submission" date="2024-02" db="UniProtKB">
        <authorList>
            <consortium name="WormBaseParasite"/>
        </authorList>
    </citation>
    <scope>IDENTIFICATION</scope>
</reference>
<dbReference type="PROSITE" id="PS50994">
    <property type="entry name" value="INTEGRASE"/>
    <property type="match status" value="1"/>
</dbReference>
<dbReference type="InterPro" id="IPR001584">
    <property type="entry name" value="Integrase_cat-core"/>
</dbReference>
<dbReference type="Pfam" id="PF17919">
    <property type="entry name" value="RT_RNaseH_2"/>
    <property type="match status" value="1"/>
</dbReference>
<dbReference type="GO" id="GO:0003964">
    <property type="term" value="F:RNA-directed DNA polymerase activity"/>
    <property type="evidence" value="ECO:0007669"/>
    <property type="project" value="UniProtKB-EC"/>
</dbReference>
<dbReference type="InterPro" id="IPR012337">
    <property type="entry name" value="RNaseH-like_sf"/>
</dbReference>
<feature type="domain" description="Integrase catalytic" evidence="2">
    <location>
        <begin position="1172"/>
        <end position="1339"/>
    </location>
</feature>
<dbReference type="Proteomes" id="UP000035681">
    <property type="component" value="Unplaced"/>
</dbReference>
<dbReference type="PANTHER" id="PTHR37984:SF9">
    <property type="entry name" value="INTEGRASE CATALYTIC DOMAIN-CONTAINING PROTEIN"/>
    <property type="match status" value="1"/>
</dbReference>
<dbReference type="Pfam" id="PF17921">
    <property type="entry name" value="Integrase_H2C2"/>
    <property type="match status" value="1"/>
</dbReference>
<proteinExistence type="predicted"/>
<evidence type="ECO:0000313" key="3">
    <source>
        <dbReference type="Proteomes" id="UP000035681"/>
    </source>
</evidence>
<dbReference type="PANTHER" id="PTHR37984">
    <property type="entry name" value="PROTEIN CBG26694"/>
    <property type="match status" value="1"/>
</dbReference>
<dbReference type="InterPro" id="IPR021109">
    <property type="entry name" value="Peptidase_aspartic_dom_sf"/>
</dbReference>
<dbReference type="InterPro" id="IPR043128">
    <property type="entry name" value="Rev_trsase/Diguanyl_cyclase"/>
</dbReference>
<dbReference type="GO" id="GO:0003676">
    <property type="term" value="F:nucleic acid binding"/>
    <property type="evidence" value="ECO:0007669"/>
    <property type="project" value="InterPro"/>
</dbReference>
<name>A0AAF5I3C3_STRER</name>
<dbReference type="Gene3D" id="3.30.420.10">
    <property type="entry name" value="Ribonuclease H-like superfamily/Ribonuclease H"/>
    <property type="match status" value="1"/>
</dbReference>
<dbReference type="SUPFAM" id="SSF53098">
    <property type="entry name" value="Ribonuclease H-like"/>
    <property type="match status" value="1"/>
</dbReference>